<accession>A0A7R9ECU7</accession>
<sequence>MRRVKEDRCDYRSMPAVLTELAAEFNSTVRLRASRGGLNLVPNLSQPYPKLIPALSQFCIRPVPVLSQPYPSPIPALSQSCSSPIPTLSQPCADSVPAETSSKSHTNLCLFQLEAINIKRRINLPLSERVHPKCQLVYLKSRVVTVTCSTCRHSVSVPIVPDTVPEMVGLTSYRRPSTRHGSHSNLVGSVSKSVADRGTSLECNSLSRGQGVGTRGRRDGTEGILGPFAGHLLPAGVCHEGKDQLASTVPSRPTCPGNNPLTSDNYNEVFLSKR</sequence>
<dbReference type="EMBL" id="OB795048">
    <property type="protein sequence ID" value="CAD7431585.1"/>
    <property type="molecule type" value="Genomic_DNA"/>
</dbReference>
<name>A0A7R9ECU7_9NEOP</name>
<organism evidence="1">
    <name type="scientific">Timema monikensis</name>
    <dbReference type="NCBI Taxonomy" id="170555"/>
    <lineage>
        <taxon>Eukaryota</taxon>
        <taxon>Metazoa</taxon>
        <taxon>Ecdysozoa</taxon>
        <taxon>Arthropoda</taxon>
        <taxon>Hexapoda</taxon>
        <taxon>Insecta</taxon>
        <taxon>Pterygota</taxon>
        <taxon>Neoptera</taxon>
        <taxon>Polyneoptera</taxon>
        <taxon>Phasmatodea</taxon>
        <taxon>Timematodea</taxon>
        <taxon>Timematoidea</taxon>
        <taxon>Timematidae</taxon>
        <taxon>Timema</taxon>
    </lineage>
</organism>
<gene>
    <name evidence="1" type="ORF">TMSB3V08_LOCUS8312</name>
</gene>
<proteinExistence type="predicted"/>
<dbReference type="AlphaFoldDB" id="A0A7R9ECU7"/>
<evidence type="ECO:0000313" key="1">
    <source>
        <dbReference type="EMBL" id="CAD7431585.1"/>
    </source>
</evidence>
<protein>
    <submittedName>
        <fullName evidence="1">Uncharacterized protein</fullName>
    </submittedName>
</protein>
<reference evidence="1" key="1">
    <citation type="submission" date="2020-11" db="EMBL/GenBank/DDBJ databases">
        <authorList>
            <person name="Tran Van P."/>
        </authorList>
    </citation>
    <scope>NUCLEOTIDE SEQUENCE</scope>
</reference>